<evidence type="ECO:0000256" key="3">
    <source>
        <dbReference type="PROSITE-ProRule" id="PRU00117"/>
    </source>
</evidence>
<dbReference type="InterPro" id="IPR036612">
    <property type="entry name" value="KH_dom_type_1_sf"/>
</dbReference>
<dbReference type="Pfam" id="PF00536">
    <property type="entry name" value="SAM_1"/>
    <property type="match status" value="1"/>
</dbReference>
<dbReference type="SUPFAM" id="SSF54791">
    <property type="entry name" value="Eukaryotic type KH-domain (KH-domain type I)"/>
    <property type="match status" value="1"/>
</dbReference>
<comment type="caution">
    <text evidence="5">The sequence shown here is derived from an EMBL/GenBank/DDBJ whole genome shotgun (WGS) entry which is preliminary data.</text>
</comment>
<dbReference type="SUPFAM" id="SSF47769">
    <property type="entry name" value="SAM/Pointed domain"/>
    <property type="match status" value="1"/>
</dbReference>
<keyword evidence="6" id="KW-1185">Reference proteome</keyword>
<dbReference type="PANTHER" id="PTHR10627">
    <property type="entry name" value="SCP160"/>
    <property type="match status" value="1"/>
</dbReference>
<dbReference type="EMBL" id="CAKKLH010000096">
    <property type="protein sequence ID" value="CAH0102887.1"/>
    <property type="molecule type" value="Genomic_DNA"/>
</dbReference>
<keyword evidence="2" id="KW-0677">Repeat</keyword>
<protein>
    <recommendedName>
        <fullName evidence="4">SAM domain-containing protein</fullName>
    </recommendedName>
</protein>
<name>A0A8J2RH99_9CRUS</name>
<evidence type="ECO:0000313" key="6">
    <source>
        <dbReference type="Proteomes" id="UP000789390"/>
    </source>
</evidence>
<dbReference type="InterPro" id="IPR013761">
    <property type="entry name" value="SAM/pointed_sf"/>
</dbReference>
<dbReference type="OrthoDB" id="271862at2759"/>
<organism evidence="5 6">
    <name type="scientific">Daphnia galeata</name>
    <dbReference type="NCBI Taxonomy" id="27404"/>
    <lineage>
        <taxon>Eukaryota</taxon>
        <taxon>Metazoa</taxon>
        <taxon>Ecdysozoa</taxon>
        <taxon>Arthropoda</taxon>
        <taxon>Crustacea</taxon>
        <taxon>Branchiopoda</taxon>
        <taxon>Diplostraca</taxon>
        <taxon>Cladocera</taxon>
        <taxon>Anomopoda</taxon>
        <taxon>Daphniidae</taxon>
        <taxon>Daphnia</taxon>
    </lineage>
</organism>
<dbReference type="PANTHER" id="PTHR10627:SF69">
    <property type="entry name" value="PROTEIN BICAUDAL C"/>
    <property type="match status" value="1"/>
</dbReference>
<dbReference type="InterPro" id="IPR004087">
    <property type="entry name" value="KH_dom"/>
</dbReference>
<dbReference type="AlphaFoldDB" id="A0A8J2RH99"/>
<dbReference type="SMART" id="SM00454">
    <property type="entry name" value="SAM"/>
    <property type="match status" value="1"/>
</dbReference>
<dbReference type="GO" id="GO:0010468">
    <property type="term" value="P:regulation of gene expression"/>
    <property type="evidence" value="ECO:0007669"/>
    <property type="project" value="UniProtKB-ARBA"/>
</dbReference>
<reference evidence="5" key="1">
    <citation type="submission" date="2021-11" db="EMBL/GenBank/DDBJ databases">
        <authorList>
            <person name="Schell T."/>
        </authorList>
    </citation>
    <scope>NUCLEOTIDE SEQUENCE</scope>
    <source>
        <strain evidence="5">M5</strain>
    </source>
</reference>
<dbReference type="InterPro" id="IPR001660">
    <property type="entry name" value="SAM"/>
</dbReference>
<dbReference type="GO" id="GO:0005737">
    <property type="term" value="C:cytoplasm"/>
    <property type="evidence" value="ECO:0007669"/>
    <property type="project" value="TreeGrafter"/>
</dbReference>
<dbReference type="Gene3D" id="3.30.310.270">
    <property type="match status" value="2"/>
</dbReference>
<dbReference type="SMART" id="SM00322">
    <property type="entry name" value="KH"/>
    <property type="match status" value="1"/>
</dbReference>
<sequence length="472" mass="53679">MFSVSHLFKLYCHRLQQHSPQFFYRSNIMQSLNKSLSPLQSQIPLATLSMEVSYIFHSHLIGRSGKNISRVMDDTQTRIHFPDRNRIAGESKCNSVVIRGPLVSLENARQRIRMDVPVEFIIDCNVERVNSIGESSLIDYFSKTFGVLLRFYPKIDGVTCQVNIRGQHDRLQQLKDAVAYFGRQDSVMVKMETTFDHVWLIREHIDKIMAATGAGIRCPDVSILKELPKKFCVWIRGSMDQVYKASSMLSGLLPMQLMIQIPSDRFNRCILAEAQEADVMIRVDRSGSLSTLRLTSYEWNARNLFELLRRCMELPNDQTIIPCLPSIWLELVNFTRNTFLPASQKLLSLMLSSSQSSFPQQLSAIAIDIPQISGSASPNSSGTSSCSSPRAMNDMYRVPPPPMTNRFDRNSARHLSQLLETAGLSHYSDLFLQNEVDLAMFTTLKDEDLISIGIRSFGARKILLNAIQEFRH</sequence>
<dbReference type="PROSITE" id="PS50084">
    <property type="entry name" value="KH_TYPE_1"/>
    <property type="match status" value="1"/>
</dbReference>
<feature type="domain" description="SAM" evidence="4">
    <location>
        <begin position="410"/>
        <end position="472"/>
    </location>
</feature>
<evidence type="ECO:0000256" key="2">
    <source>
        <dbReference type="ARBA" id="ARBA00022737"/>
    </source>
</evidence>
<evidence type="ECO:0000259" key="4">
    <source>
        <dbReference type="PROSITE" id="PS50105"/>
    </source>
</evidence>
<keyword evidence="3" id="KW-0694">RNA-binding</keyword>
<dbReference type="Proteomes" id="UP000789390">
    <property type="component" value="Unassembled WGS sequence"/>
</dbReference>
<evidence type="ECO:0000313" key="5">
    <source>
        <dbReference type="EMBL" id="CAH0102887.1"/>
    </source>
</evidence>
<dbReference type="Gene3D" id="1.10.150.50">
    <property type="entry name" value="Transcription Factor, Ets-1"/>
    <property type="match status" value="1"/>
</dbReference>
<dbReference type="InterPro" id="IPR004088">
    <property type="entry name" value="KH_dom_type_1"/>
</dbReference>
<gene>
    <name evidence="5" type="ORF">DGAL_LOCUS5411</name>
</gene>
<comment type="similarity">
    <text evidence="1">Belongs to the BicC family.</text>
</comment>
<dbReference type="GO" id="GO:0003723">
    <property type="term" value="F:RNA binding"/>
    <property type="evidence" value="ECO:0007669"/>
    <property type="project" value="UniProtKB-UniRule"/>
</dbReference>
<dbReference type="PROSITE" id="PS50105">
    <property type="entry name" value="SAM_DOMAIN"/>
    <property type="match status" value="1"/>
</dbReference>
<accession>A0A8J2RH99</accession>
<dbReference type="Pfam" id="PF00013">
    <property type="entry name" value="KH_1"/>
    <property type="match status" value="1"/>
</dbReference>
<proteinExistence type="inferred from homology"/>
<evidence type="ECO:0000256" key="1">
    <source>
        <dbReference type="ARBA" id="ARBA00007662"/>
    </source>
</evidence>